<evidence type="ECO:0000256" key="1">
    <source>
        <dbReference type="SAM" id="MobiDB-lite"/>
    </source>
</evidence>
<sequence>MAVEVKGVLALRKALNAYAPDLAKELTAEITKSLKVIQKDARGFVPNRAPGGLYNWDDNAQNKQITAKTSMFRTFNVEGRLRPFPLYNATEIKRGIVYRTGYGKPNSKGFRSLFRVRNVSAAGAIYETAGRTHPNGDPRSKSNNPRAGARFVQQGPIYGRKSSSGDMRGRVIFRAWEQDQGKQLVNIMQAIENAKVNLNKRATVSSTKASA</sequence>
<name>A0A6J5MSF3_9CAUD</name>
<organism evidence="2">
    <name type="scientific">uncultured Caudovirales phage</name>
    <dbReference type="NCBI Taxonomy" id="2100421"/>
    <lineage>
        <taxon>Viruses</taxon>
        <taxon>Duplodnaviria</taxon>
        <taxon>Heunggongvirae</taxon>
        <taxon>Uroviricota</taxon>
        <taxon>Caudoviricetes</taxon>
        <taxon>Peduoviridae</taxon>
        <taxon>Maltschvirus</taxon>
        <taxon>Maltschvirus maltsch</taxon>
    </lineage>
</organism>
<accession>A0A6J5MSF3</accession>
<proteinExistence type="predicted"/>
<feature type="region of interest" description="Disordered" evidence="1">
    <location>
        <begin position="129"/>
        <end position="165"/>
    </location>
</feature>
<reference evidence="2" key="1">
    <citation type="submission" date="2020-04" db="EMBL/GenBank/DDBJ databases">
        <authorList>
            <person name="Chiriac C."/>
            <person name="Salcher M."/>
            <person name="Ghai R."/>
            <person name="Kavagutti S V."/>
        </authorList>
    </citation>
    <scope>NUCLEOTIDE SEQUENCE</scope>
</reference>
<gene>
    <name evidence="2" type="ORF">UFOVP540_10</name>
</gene>
<dbReference type="EMBL" id="LR796515">
    <property type="protein sequence ID" value="CAB4149362.1"/>
    <property type="molecule type" value="Genomic_DNA"/>
</dbReference>
<protein>
    <submittedName>
        <fullName evidence="2">Uncharacterized protein</fullName>
    </submittedName>
</protein>
<evidence type="ECO:0000313" key="2">
    <source>
        <dbReference type="EMBL" id="CAB4149362.1"/>
    </source>
</evidence>